<dbReference type="Pfam" id="PF00022">
    <property type="entry name" value="Actin"/>
    <property type="match status" value="2"/>
</dbReference>
<sequence>MAGRLPACVVDCGTGYTKLGYAGNTEPQFIMPSCIAIKESAKVGDQAQRRMMKGVDDLDFFIGDEAIDKPSYATKWPIRHGIVEDWDLMERFMEQIIFKYLRAEPEDHYFLLTEPPLNTPENREYTAEIMFESFNVPGLYIAVQAVLALAASWTSRQVGERTLTGTVIDSGDGVTHVIPVAEGYVIGSCIKHIPIAGRDITYFIQQLLREREVGIPPEQSLETAKAVKERFSYVCPDLVKEFNKYDTDGSKWIKQYTGVNAITKKEFTIDVGYERFLGPEIFFHPEFANPDFTQPISEVVDEVIQNCPIDVRRPLYKNVVLSGGSTMFRDFGRRLQRDLKRTVDARLKISEELSGGKLKPKPIDVQVITHHMQRYAVWFGGSMLASTFALLHLCVASAARVLPSVPHQERLRGDRAKHLPPQPRLWSHVLGDGEKECIQGRPRRGKTKNGRCKTSRAVQVPPAFARMLRQIICIELQWTKQTARRVAASSQIRGKR</sequence>
<dbReference type="FunFam" id="2.30.36.70:FF:000002">
    <property type="entry name" value="actin-related protein 3 isoform X1"/>
    <property type="match status" value="1"/>
</dbReference>
<reference evidence="8" key="4">
    <citation type="submission" date="2025-09" db="UniProtKB">
        <authorList>
            <consortium name="Ensembl"/>
        </authorList>
    </citation>
    <scope>IDENTIFICATION</scope>
</reference>
<dbReference type="SUPFAM" id="SSF53067">
    <property type="entry name" value="Actin-like ATPase domain"/>
    <property type="match status" value="2"/>
</dbReference>
<dbReference type="FunFam" id="3.30.420.40:FF:000029">
    <property type="entry name" value="Actin-related protein 3"/>
    <property type="match status" value="1"/>
</dbReference>
<evidence type="ECO:0000256" key="4">
    <source>
        <dbReference type="ARBA" id="ARBA00022741"/>
    </source>
</evidence>
<evidence type="ECO:0000256" key="5">
    <source>
        <dbReference type="ARBA" id="ARBA00022840"/>
    </source>
</evidence>
<evidence type="ECO:0000313" key="9">
    <source>
        <dbReference type="Proteomes" id="UP000265100"/>
    </source>
</evidence>
<dbReference type="SMART" id="SM00268">
    <property type="entry name" value="ACTIN"/>
    <property type="match status" value="1"/>
</dbReference>
<evidence type="ECO:0000256" key="3">
    <source>
        <dbReference type="ARBA" id="ARBA00022490"/>
    </source>
</evidence>
<dbReference type="InterPro" id="IPR043129">
    <property type="entry name" value="ATPase_NBD"/>
</dbReference>
<evidence type="ECO:0000256" key="1">
    <source>
        <dbReference type="ARBA" id="ARBA00004245"/>
    </source>
</evidence>
<name>A0AAX7TI43_ASTCA</name>
<reference evidence="8 9" key="1">
    <citation type="submission" date="2018-05" db="EMBL/GenBank/DDBJ databases">
        <authorList>
            <person name="Datahose"/>
        </authorList>
    </citation>
    <scope>NUCLEOTIDE SEQUENCE</scope>
</reference>
<comment type="subcellular location">
    <subcellularLocation>
        <location evidence="1">Cytoplasm</location>
        <location evidence="1">Cytoskeleton</location>
    </subcellularLocation>
</comment>
<dbReference type="Proteomes" id="UP000265100">
    <property type="component" value="Chromosome 23"/>
</dbReference>
<keyword evidence="3" id="KW-0963">Cytoplasm</keyword>
<dbReference type="Gene3D" id="2.30.36.70">
    <property type="entry name" value="Actin, Chain A, domain 2"/>
    <property type="match status" value="1"/>
</dbReference>
<keyword evidence="7" id="KW-0206">Cytoskeleton</keyword>
<dbReference type="CDD" id="cd10221">
    <property type="entry name" value="ASKHA_NBD_Arp3-like"/>
    <property type="match status" value="1"/>
</dbReference>
<keyword evidence="4" id="KW-0547">Nucleotide-binding</keyword>
<protein>
    <recommendedName>
        <fullName evidence="10">Actin related protein 3</fullName>
    </recommendedName>
</protein>
<keyword evidence="5" id="KW-0067">ATP-binding</keyword>
<evidence type="ECO:0008006" key="10">
    <source>
        <dbReference type="Google" id="ProtNLM"/>
    </source>
</evidence>
<dbReference type="InterPro" id="IPR020902">
    <property type="entry name" value="Actin/actin-like_CS"/>
</dbReference>
<dbReference type="Gene3D" id="3.30.420.40">
    <property type="match status" value="2"/>
</dbReference>
<dbReference type="Ensembl" id="ENSACLT00000046963.1">
    <property type="protein sequence ID" value="ENSACLP00000056708.1"/>
    <property type="gene ID" value="ENSACLG00000010384.2"/>
</dbReference>
<accession>A0AAX7TI43</accession>
<dbReference type="PANTHER" id="PTHR11937">
    <property type="entry name" value="ACTIN"/>
    <property type="match status" value="1"/>
</dbReference>
<dbReference type="GO" id="GO:0005524">
    <property type="term" value="F:ATP binding"/>
    <property type="evidence" value="ECO:0007669"/>
    <property type="project" value="UniProtKB-KW"/>
</dbReference>
<keyword evidence="9" id="KW-1185">Reference proteome</keyword>
<reference evidence="9" key="2">
    <citation type="submission" date="2023-03" db="EMBL/GenBank/DDBJ databases">
        <authorList>
            <consortium name="Wellcome Sanger Institute Data Sharing"/>
        </authorList>
    </citation>
    <scope>NUCLEOTIDE SEQUENCE [LARGE SCALE GENOMIC DNA]</scope>
</reference>
<gene>
    <name evidence="8" type="primary">ACTR3</name>
</gene>
<evidence type="ECO:0000256" key="6">
    <source>
        <dbReference type="ARBA" id="ARBA00023203"/>
    </source>
</evidence>
<proteinExistence type="inferred from homology"/>
<dbReference type="FunFam" id="3.30.420.40:FF:000803">
    <property type="entry name" value="Actin-related protein 3"/>
    <property type="match status" value="1"/>
</dbReference>
<evidence type="ECO:0000256" key="7">
    <source>
        <dbReference type="ARBA" id="ARBA00023212"/>
    </source>
</evidence>
<evidence type="ECO:0000313" key="8">
    <source>
        <dbReference type="Ensembl" id="ENSACLP00000056708.1"/>
    </source>
</evidence>
<keyword evidence="6" id="KW-0009">Actin-binding</keyword>
<dbReference type="PROSITE" id="PS01132">
    <property type="entry name" value="ACTINS_ACT_LIKE"/>
    <property type="match status" value="1"/>
</dbReference>
<dbReference type="InterPro" id="IPR004000">
    <property type="entry name" value="Actin"/>
</dbReference>
<organism evidence="8 9">
    <name type="scientific">Astatotilapia calliptera</name>
    <name type="common">Eastern happy</name>
    <name type="synonym">Chromis callipterus</name>
    <dbReference type="NCBI Taxonomy" id="8154"/>
    <lineage>
        <taxon>Eukaryota</taxon>
        <taxon>Metazoa</taxon>
        <taxon>Chordata</taxon>
        <taxon>Craniata</taxon>
        <taxon>Vertebrata</taxon>
        <taxon>Euteleostomi</taxon>
        <taxon>Actinopterygii</taxon>
        <taxon>Neopterygii</taxon>
        <taxon>Teleostei</taxon>
        <taxon>Neoteleostei</taxon>
        <taxon>Acanthomorphata</taxon>
        <taxon>Ovalentaria</taxon>
        <taxon>Cichlomorphae</taxon>
        <taxon>Cichliformes</taxon>
        <taxon>Cichlidae</taxon>
        <taxon>African cichlids</taxon>
        <taxon>Pseudocrenilabrinae</taxon>
        <taxon>Haplochromini</taxon>
        <taxon>Astatotilapia</taxon>
    </lineage>
</organism>
<evidence type="ECO:0000256" key="2">
    <source>
        <dbReference type="ARBA" id="ARBA00006681"/>
    </source>
</evidence>
<dbReference type="FunFam" id="3.90.640.10:FF:000006">
    <property type="entry name" value="Actin-related protein 3 (ARP3)"/>
    <property type="match status" value="1"/>
</dbReference>
<dbReference type="Gene3D" id="3.90.640.10">
    <property type="entry name" value="Actin, Chain A, domain 4"/>
    <property type="match status" value="1"/>
</dbReference>
<dbReference type="GO" id="GO:0005856">
    <property type="term" value="C:cytoskeleton"/>
    <property type="evidence" value="ECO:0007669"/>
    <property type="project" value="UniProtKB-SubCell"/>
</dbReference>
<dbReference type="GeneTree" id="ENSGT00940000155065"/>
<comment type="similarity">
    <text evidence="2">Belongs to the actin family. ARP3 subfamily.</text>
</comment>
<dbReference type="GO" id="GO:0003779">
    <property type="term" value="F:actin binding"/>
    <property type="evidence" value="ECO:0007669"/>
    <property type="project" value="UniProtKB-KW"/>
</dbReference>
<reference evidence="8" key="3">
    <citation type="submission" date="2025-08" db="UniProtKB">
        <authorList>
            <consortium name="Ensembl"/>
        </authorList>
    </citation>
    <scope>IDENTIFICATION</scope>
</reference>
<dbReference type="AlphaFoldDB" id="A0AAX7TI43"/>